<keyword evidence="1" id="KW-0732">Signal</keyword>
<evidence type="ECO:0000313" key="3">
    <source>
        <dbReference type="Proteomes" id="UP000245680"/>
    </source>
</evidence>
<evidence type="ECO:0000313" key="2">
    <source>
        <dbReference type="EMBL" id="PWR03825.1"/>
    </source>
</evidence>
<feature type="chain" id="PRO_5016102683" evidence="1">
    <location>
        <begin position="26"/>
        <end position="209"/>
    </location>
</feature>
<comment type="caution">
    <text evidence="2">The sequence shown here is derived from an EMBL/GenBank/DDBJ whole genome shotgun (WGS) entry which is preliminary data.</text>
</comment>
<proteinExistence type="predicted"/>
<dbReference type="Proteomes" id="UP000245680">
    <property type="component" value="Unassembled WGS sequence"/>
</dbReference>
<organism evidence="2 3">
    <name type="scientific">Meridianimarinicoccus roseus</name>
    <dbReference type="NCBI Taxonomy" id="2072018"/>
    <lineage>
        <taxon>Bacteria</taxon>
        <taxon>Pseudomonadati</taxon>
        <taxon>Pseudomonadota</taxon>
        <taxon>Alphaproteobacteria</taxon>
        <taxon>Rhodobacterales</taxon>
        <taxon>Paracoccaceae</taxon>
        <taxon>Meridianimarinicoccus</taxon>
    </lineage>
</organism>
<name>A0A2V2LEH0_9RHOB</name>
<dbReference type="OrthoDB" id="6159094at2"/>
<protein>
    <submittedName>
        <fullName evidence="2">Uncharacterized protein</fullName>
    </submittedName>
</protein>
<reference evidence="2 3" key="1">
    <citation type="submission" date="2018-05" db="EMBL/GenBank/DDBJ databases">
        <title>Rhodobacteraceae gen. nov., sp. nov. isolated from sea water.</title>
        <authorList>
            <person name="Ren Y."/>
        </authorList>
    </citation>
    <scope>NUCLEOTIDE SEQUENCE [LARGE SCALE GENOMIC DNA]</scope>
    <source>
        <strain evidence="2 3">TG-679</strain>
    </source>
</reference>
<feature type="signal peptide" evidence="1">
    <location>
        <begin position="1"/>
        <end position="25"/>
    </location>
</feature>
<sequence length="209" mass="22727">MTPKTSGTIALALAALCLAGPVAGADYSDPTWPCVQRKVERLSVGLMWPYPVPETMPDTVPQSARDDIAALGAKLAVRRIAPQDLAPDIASFAAAHGGDPALLGLVFADVFDSLSRRRARIIGGIGDFSLSQIALAEKIEEARGEMTAELKADAPDFDRIDALEEQLDWDQLIYSDRQKSITYLCETPTLLERRLFEIARMLQAEVDEG</sequence>
<accession>A0A2V2LEH0</accession>
<dbReference type="EMBL" id="QGKU01000016">
    <property type="protein sequence ID" value="PWR03825.1"/>
    <property type="molecule type" value="Genomic_DNA"/>
</dbReference>
<dbReference type="AlphaFoldDB" id="A0A2V2LEH0"/>
<evidence type="ECO:0000256" key="1">
    <source>
        <dbReference type="SAM" id="SignalP"/>
    </source>
</evidence>
<gene>
    <name evidence="2" type="ORF">DKT77_04775</name>
</gene>
<keyword evidence="3" id="KW-1185">Reference proteome</keyword>
<dbReference type="RefSeq" id="WP_109810596.1">
    <property type="nucleotide sequence ID" value="NZ_QGKU01000016.1"/>
</dbReference>